<protein>
    <submittedName>
        <fullName evidence="1">Uncharacterized protein</fullName>
    </submittedName>
</protein>
<accession>A0A4Y2LDG8</accession>
<evidence type="ECO:0000313" key="1">
    <source>
        <dbReference type="EMBL" id="GBN12755.1"/>
    </source>
</evidence>
<organism evidence="1 2">
    <name type="scientific">Araneus ventricosus</name>
    <name type="common">Orbweaver spider</name>
    <name type="synonym">Epeira ventricosa</name>
    <dbReference type="NCBI Taxonomy" id="182803"/>
    <lineage>
        <taxon>Eukaryota</taxon>
        <taxon>Metazoa</taxon>
        <taxon>Ecdysozoa</taxon>
        <taxon>Arthropoda</taxon>
        <taxon>Chelicerata</taxon>
        <taxon>Arachnida</taxon>
        <taxon>Araneae</taxon>
        <taxon>Araneomorphae</taxon>
        <taxon>Entelegynae</taxon>
        <taxon>Araneoidea</taxon>
        <taxon>Araneidae</taxon>
        <taxon>Araneus</taxon>
    </lineage>
</organism>
<gene>
    <name evidence="1" type="ORF">AVEN_226938_1</name>
</gene>
<evidence type="ECO:0000313" key="2">
    <source>
        <dbReference type="Proteomes" id="UP000499080"/>
    </source>
</evidence>
<dbReference type="Proteomes" id="UP000499080">
    <property type="component" value="Unassembled WGS sequence"/>
</dbReference>
<dbReference type="AlphaFoldDB" id="A0A4Y2LDG8"/>
<dbReference type="EMBL" id="BGPR01276590">
    <property type="protein sequence ID" value="GBN12755.1"/>
    <property type="molecule type" value="Genomic_DNA"/>
</dbReference>
<sequence length="119" mass="13620">MHQPLAQETFRKAVLWDTTVSLHSKVKFFKDFSLFLQHAFSKNPFLSGLLKGFEEQIRTSLQSKRISKRKKHAYAFCLNLAIPDSTTATVPINFLNAEHVLVREDLPKEASRAKVCSRS</sequence>
<reference evidence="1 2" key="1">
    <citation type="journal article" date="2019" name="Sci. Rep.">
        <title>Orb-weaving spider Araneus ventricosus genome elucidates the spidroin gene catalogue.</title>
        <authorList>
            <person name="Kono N."/>
            <person name="Nakamura H."/>
            <person name="Ohtoshi R."/>
            <person name="Moran D.A.P."/>
            <person name="Shinohara A."/>
            <person name="Yoshida Y."/>
            <person name="Fujiwara M."/>
            <person name="Mori M."/>
            <person name="Tomita M."/>
            <person name="Arakawa K."/>
        </authorList>
    </citation>
    <scope>NUCLEOTIDE SEQUENCE [LARGE SCALE GENOMIC DNA]</scope>
</reference>
<comment type="caution">
    <text evidence="1">The sequence shown here is derived from an EMBL/GenBank/DDBJ whole genome shotgun (WGS) entry which is preliminary data.</text>
</comment>
<proteinExistence type="predicted"/>
<keyword evidence="2" id="KW-1185">Reference proteome</keyword>
<name>A0A4Y2LDG8_ARAVE</name>